<protein>
    <recommendedName>
        <fullName evidence="3">SGNH hydrolase-type esterase domain-containing protein</fullName>
    </recommendedName>
</protein>
<keyword evidence="2" id="KW-0812">Transmembrane</keyword>
<feature type="transmembrane region" description="Helical" evidence="2">
    <location>
        <begin position="380"/>
        <end position="397"/>
    </location>
</feature>
<feature type="transmembrane region" description="Helical" evidence="2">
    <location>
        <begin position="23"/>
        <end position="41"/>
    </location>
</feature>
<evidence type="ECO:0000313" key="5">
    <source>
        <dbReference type="Proteomes" id="UP000247118"/>
    </source>
</evidence>
<feature type="transmembrane region" description="Helical" evidence="2">
    <location>
        <begin position="53"/>
        <end position="74"/>
    </location>
</feature>
<feature type="transmembrane region" description="Helical" evidence="2">
    <location>
        <begin position="353"/>
        <end position="374"/>
    </location>
</feature>
<accession>A0AAD0K5N1</accession>
<dbReference type="CDD" id="cd00229">
    <property type="entry name" value="SGNH_hydrolase"/>
    <property type="match status" value="1"/>
</dbReference>
<dbReference type="PANTHER" id="PTHR43424:SF1">
    <property type="entry name" value="LOCUS PUTATIVE PROTEIN 1-RELATED"/>
    <property type="match status" value="1"/>
</dbReference>
<dbReference type="EMBL" id="CP029604">
    <property type="protein sequence ID" value="AWO83225.1"/>
    <property type="molecule type" value="Genomic_DNA"/>
</dbReference>
<name>A0AAD0K5N1_9ACTN</name>
<feature type="transmembrane region" description="Helical" evidence="2">
    <location>
        <begin position="292"/>
        <end position="315"/>
    </location>
</feature>
<feature type="region of interest" description="Disordered" evidence="1">
    <location>
        <begin position="439"/>
        <end position="464"/>
    </location>
</feature>
<evidence type="ECO:0000313" key="4">
    <source>
        <dbReference type="EMBL" id="AWO83225.1"/>
    </source>
</evidence>
<evidence type="ECO:0000259" key="3">
    <source>
        <dbReference type="Pfam" id="PF13472"/>
    </source>
</evidence>
<proteinExistence type="predicted"/>
<feature type="compositionally biased region" description="Low complexity" evidence="1">
    <location>
        <begin position="452"/>
        <end position="464"/>
    </location>
</feature>
<keyword evidence="2" id="KW-0472">Membrane</keyword>
<sequence>MSSAVDQSAGAGNRLRTDASVRILARVASSAMLGVFLLLLARALPVDAFGQFVLAYTLGVVAGLAAGFGAPIRVMRVSASGDNHTAAGLYVAHTIAVSAVFVVAVAGLVSCGFPLIVVAGALFAYSDTAQNFAQNFLAGTHAHTAASCLVVVQRAAPLLVWGGLAVSGRSLDASALALVFACTAVTALMVPAVSVGVRGLRTAAGALHAPDAETARYWALAMSGTLAQLQVSALAVVAPPLTVGYFAMATRVTGPLTLLSAALSTVAVPELARTVDDASAFDRIYRRYRNIVIAYCVVVVIAAWPVAWVIVQIVGTKYEPAQTLLIGMIIAAGISSLSQAISSKHIAAGRPGTVTTAIILGGAVTLALLLLAGALDHLDALWLAPVAGQLLVLAALLSDVHEGGRMTRLIRTHWEKALLTSAVVVLALTGGVAFAGAREPGSETHNAGAEVSSAASTSRSATGTSADGTAVRILVVGDSFTEGTTYGGKGSSNWTRIAQGRLSATRLNTCPVLLRVSGRGGAGYLTTGIRHTTFASEAQRLLTPDVSAIVLVGSGNDLSHPSKQYRDAVDDTIRSVRKARPELPVVIVGLSWIHDAPVAPEYLRANRLLAGAAKRHGASFVDPIRSGWYAAPRDHSIVGADLRHPTDEGHAIIADHMTPVLESLARKGSCE</sequence>
<dbReference type="Pfam" id="PF13472">
    <property type="entry name" value="Lipase_GDSL_2"/>
    <property type="match status" value="1"/>
</dbReference>
<evidence type="ECO:0000256" key="2">
    <source>
        <dbReference type="SAM" id="Phobius"/>
    </source>
</evidence>
<dbReference type="SUPFAM" id="SSF52266">
    <property type="entry name" value="SGNH hydrolase"/>
    <property type="match status" value="1"/>
</dbReference>
<dbReference type="InterPro" id="IPR052556">
    <property type="entry name" value="PolySynth_Transporter"/>
</dbReference>
<dbReference type="AlphaFoldDB" id="A0AAD0K5N1"/>
<dbReference type="GeneID" id="32687387"/>
<dbReference type="InterPro" id="IPR036514">
    <property type="entry name" value="SGNH_hydro_sf"/>
</dbReference>
<feature type="transmembrane region" description="Helical" evidence="2">
    <location>
        <begin position="95"/>
        <end position="124"/>
    </location>
</feature>
<reference evidence="4 5" key="1">
    <citation type="submission" date="2018-05" db="EMBL/GenBank/DDBJ databases">
        <title>Complete genome sequence of Gordonia terrae NRRL B-16283.</title>
        <authorList>
            <person name="Garlena R.A."/>
            <person name="Russell D.A."/>
            <person name="Hatfull G.F."/>
        </authorList>
    </citation>
    <scope>NUCLEOTIDE SEQUENCE [LARGE SCALE GENOMIC DNA]</scope>
    <source>
        <strain evidence="4 5">NRRL B-16283</strain>
    </source>
</reference>
<feature type="domain" description="SGNH hydrolase-type esterase" evidence="3">
    <location>
        <begin position="475"/>
        <end position="652"/>
    </location>
</feature>
<organism evidence="4 5">
    <name type="scientific">Gordonia terrae</name>
    <dbReference type="NCBI Taxonomy" id="2055"/>
    <lineage>
        <taxon>Bacteria</taxon>
        <taxon>Bacillati</taxon>
        <taxon>Actinomycetota</taxon>
        <taxon>Actinomycetes</taxon>
        <taxon>Mycobacteriales</taxon>
        <taxon>Gordoniaceae</taxon>
        <taxon>Gordonia</taxon>
    </lineage>
</organism>
<dbReference type="InterPro" id="IPR013830">
    <property type="entry name" value="SGNH_hydro"/>
</dbReference>
<feature type="transmembrane region" description="Helical" evidence="2">
    <location>
        <begin position="217"/>
        <end position="238"/>
    </location>
</feature>
<dbReference type="KEGG" id="gta:BCM27_06400"/>
<dbReference type="RefSeq" id="WP_004022694.1">
    <property type="nucleotide sequence ID" value="NZ_CABEIC010000002.1"/>
</dbReference>
<feature type="transmembrane region" description="Helical" evidence="2">
    <location>
        <begin position="321"/>
        <end position="341"/>
    </location>
</feature>
<gene>
    <name evidence="4" type="ORF">DLJ61_06455</name>
</gene>
<evidence type="ECO:0000256" key="1">
    <source>
        <dbReference type="SAM" id="MobiDB-lite"/>
    </source>
</evidence>
<feature type="transmembrane region" description="Helical" evidence="2">
    <location>
        <begin position="417"/>
        <end position="437"/>
    </location>
</feature>
<dbReference type="Proteomes" id="UP000247118">
    <property type="component" value="Chromosome"/>
</dbReference>
<dbReference type="Gene3D" id="3.40.50.1110">
    <property type="entry name" value="SGNH hydrolase"/>
    <property type="match status" value="1"/>
</dbReference>
<feature type="transmembrane region" description="Helical" evidence="2">
    <location>
        <begin position="176"/>
        <end position="197"/>
    </location>
</feature>
<keyword evidence="2" id="KW-1133">Transmembrane helix</keyword>
<dbReference type="PANTHER" id="PTHR43424">
    <property type="entry name" value="LOCUS PUTATIVE PROTEIN 1-RELATED"/>
    <property type="match status" value="1"/>
</dbReference>